<keyword evidence="2" id="KW-1185">Reference proteome</keyword>
<dbReference type="Pfam" id="PF04365">
    <property type="entry name" value="BrnT_toxin"/>
    <property type="match status" value="1"/>
</dbReference>
<evidence type="ECO:0000313" key="2">
    <source>
        <dbReference type="Proteomes" id="UP000664288"/>
    </source>
</evidence>
<dbReference type="Gene3D" id="3.10.450.530">
    <property type="entry name" value="Ribonuclease toxin, BrnT, of type II toxin-antitoxin system"/>
    <property type="match status" value="1"/>
</dbReference>
<dbReference type="InterPro" id="IPR038573">
    <property type="entry name" value="BrnT_sf"/>
</dbReference>
<gene>
    <name evidence="1" type="ORF">J1C47_21115</name>
</gene>
<protein>
    <submittedName>
        <fullName evidence="1">BrnT family toxin</fullName>
    </submittedName>
</protein>
<proteinExistence type="predicted"/>
<evidence type="ECO:0000313" key="1">
    <source>
        <dbReference type="EMBL" id="MBO0906158.1"/>
    </source>
</evidence>
<name>A0ABS3JB17_9HYPH</name>
<accession>A0ABS3JB17</accession>
<organism evidence="1 2">
    <name type="scientific">Jiella sonneratiae</name>
    <dbReference type="NCBI Taxonomy" id="2816856"/>
    <lineage>
        <taxon>Bacteria</taxon>
        <taxon>Pseudomonadati</taxon>
        <taxon>Pseudomonadota</taxon>
        <taxon>Alphaproteobacteria</taxon>
        <taxon>Hyphomicrobiales</taxon>
        <taxon>Aurantimonadaceae</taxon>
        <taxon>Jiella</taxon>
    </lineage>
</organism>
<dbReference type="RefSeq" id="WP_207352787.1">
    <property type="nucleotide sequence ID" value="NZ_JAFMPY010000032.1"/>
</dbReference>
<reference evidence="1 2" key="1">
    <citation type="submission" date="2021-03" db="EMBL/GenBank/DDBJ databases">
        <title>Whole genome sequence of Jiella sp. MQZ13P-4.</title>
        <authorList>
            <person name="Tuo L."/>
        </authorList>
    </citation>
    <scope>NUCLEOTIDE SEQUENCE [LARGE SCALE GENOMIC DNA]</scope>
    <source>
        <strain evidence="1 2">MQZ13P-4</strain>
    </source>
</reference>
<sequence length="103" mass="11942">MNGDVQFEWDQAKSDANVALGRPAFDDVRQFDFATAAIFRDERRNYGEVRKIAIGMIGARHHVVVYTERGDRVRIISFRKANDREVGIYDRYANGFREDASQR</sequence>
<dbReference type="InterPro" id="IPR007460">
    <property type="entry name" value="BrnT_toxin"/>
</dbReference>
<dbReference type="EMBL" id="JAFMPY010000032">
    <property type="protein sequence ID" value="MBO0906158.1"/>
    <property type="molecule type" value="Genomic_DNA"/>
</dbReference>
<dbReference type="Proteomes" id="UP000664288">
    <property type="component" value="Unassembled WGS sequence"/>
</dbReference>
<comment type="caution">
    <text evidence="1">The sequence shown here is derived from an EMBL/GenBank/DDBJ whole genome shotgun (WGS) entry which is preliminary data.</text>
</comment>